<feature type="compositionally biased region" description="Basic and acidic residues" evidence="1">
    <location>
        <begin position="14"/>
        <end position="26"/>
    </location>
</feature>
<proteinExistence type="predicted"/>
<evidence type="ECO:0000313" key="3">
    <source>
        <dbReference type="Proteomes" id="UP000265520"/>
    </source>
</evidence>
<accession>A0A392RTL1</accession>
<dbReference type="Proteomes" id="UP000265520">
    <property type="component" value="Unassembled WGS sequence"/>
</dbReference>
<organism evidence="2 3">
    <name type="scientific">Trifolium medium</name>
    <dbReference type="NCBI Taxonomy" id="97028"/>
    <lineage>
        <taxon>Eukaryota</taxon>
        <taxon>Viridiplantae</taxon>
        <taxon>Streptophyta</taxon>
        <taxon>Embryophyta</taxon>
        <taxon>Tracheophyta</taxon>
        <taxon>Spermatophyta</taxon>
        <taxon>Magnoliopsida</taxon>
        <taxon>eudicotyledons</taxon>
        <taxon>Gunneridae</taxon>
        <taxon>Pentapetalae</taxon>
        <taxon>rosids</taxon>
        <taxon>fabids</taxon>
        <taxon>Fabales</taxon>
        <taxon>Fabaceae</taxon>
        <taxon>Papilionoideae</taxon>
        <taxon>50 kb inversion clade</taxon>
        <taxon>NPAAA clade</taxon>
        <taxon>Hologalegina</taxon>
        <taxon>IRL clade</taxon>
        <taxon>Trifolieae</taxon>
        <taxon>Trifolium</taxon>
    </lineage>
</organism>
<dbReference type="AlphaFoldDB" id="A0A392RTL1"/>
<feature type="region of interest" description="Disordered" evidence="1">
    <location>
        <begin position="98"/>
        <end position="122"/>
    </location>
</feature>
<feature type="region of interest" description="Disordered" evidence="1">
    <location>
        <begin position="1"/>
        <end position="77"/>
    </location>
</feature>
<name>A0A392RTL1_9FABA</name>
<protein>
    <submittedName>
        <fullName evidence="2">Uncharacterized protein</fullName>
    </submittedName>
</protein>
<reference evidence="2 3" key="1">
    <citation type="journal article" date="2018" name="Front. Plant Sci.">
        <title>Red Clover (Trifolium pratense) and Zigzag Clover (T. medium) - A Picture of Genomic Similarities and Differences.</title>
        <authorList>
            <person name="Dluhosova J."/>
            <person name="Istvanek J."/>
            <person name="Nedelnik J."/>
            <person name="Repkova J."/>
        </authorList>
    </citation>
    <scope>NUCLEOTIDE SEQUENCE [LARGE SCALE GENOMIC DNA]</scope>
    <source>
        <strain evidence="3">cv. 10/8</strain>
        <tissue evidence="2">Leaf</tissue>
    </source>
</reference>
<feature type="compositionally biased region" description="Basic residues" evidence="1">
    <location>
        <begin position="1"/>
        <end position="13"/>
    </location>
</feature>
<evidence type="ECO:0000256" key="1">
    <source>
        <dbReference type="SAM" id="MobiDB-lite"/>
    </source>
</evidence>
<feature type="non-terminal residue" evidence="2">
    <location>
        <position position="122"/>
    </location>
</feature>
<sequence>PRRKLRGRQRRSHTRNDGRPETRILHEQSAAGARAQISANQKSRPRPHNSGKEAQAVFPCPHHRGPNRSTYQSPVCPTRYGREDVKMVTRALGVRHTLREQESAQSPNLSRLRGGNDLARAA</sequence>
<feature type="non-terminal residue" evidence="2">
    <location>
        <position position="1"/>
    </location>
</feature>
<comment type="caution">
    <text evidence="2">The sequence shown here is derived from an EMBL/GenBank/DDBJ whole genome shotgun (WGS) entry which is preliminary data.</text>
</comment>
<keyword evidence="3" id="KW-1185">Reference proteome</keyword>
<dbReference type="EMBL" id="LXQA010267934">
    <property type="protein sequence ID" value="MCI39487.1"/>
    <property type="molecule type" value="Genomic_DNA"/>
</dbReference>
<evidence type="ECO:0000313" key="2">
    <source>
        <dbReference type="EMBL" id="MCI39487.1"/>
    </source>
</evidence>